<protein>
    <submittedName>
        <fullName evidence="2">Uncharacterized protein</fullName>
    </submittedName>
</protein>
<feature type="region of interest" description="Disordered" evidence="1">
    <location>
        <begin position="13"/>
        <end position="34"/>
    </location>
</feature>
<comment type="caution">
    <text evidence="2">The sequence shown here is derived from an EMBL/GenBank/DDBJ whole genome shotgun (WGS) entry which is preliminary data.</text>
</comment>
<organism evidence="2 3">
    <name type="scientific">Gossypium lobatum</name>
    <dbReference type="NCBI Taxonomy" id="34289"/>
    <lineage>
        <taxon>Eukaryota</taxon>
        <taxon>Viridiplantae</taxon>
        <taxon>Streptophyta</taxon>
        <taxon>Embryophyta</taxon>
        <taxon>Tracheophyta</taxon>
        <taxon>Spermatophyta</taxon>
        <taxon>Magnoliopsida</taxon>
        <taxon>eudicotyledons</taxon>
        <taxon>Gunneridae</taxon>
        <taxon>Pentapetalae</taxon>
        <taxon>rosids</taxon>
        <taxon>malvids</taxon>
        <taxon>Malvales</taxon>
        <taxon>Malvaceae</taxon>
        <taxon>Malvoideae</taxon>
        <taxon>Gossypium</taxon>
    </lineage>
</organism>
<keyword evidence="3" id="KW-1185">Reference proteome</keyword>
<gene>
    <name evidence="2" type="ORF">Golob_019044</name>
</gene>
<dbReference type="EMBL" id="JABEZX010000001">
    <property type="protein sequence ID" value="MBA0547913.1"/>
    <property type="molecule type" value="Genomic_DNA"/>
</dbReference>
<reference evidence="2 3" key="1">
    <citation type="journal article" date="2019" name="Genome Biol. Evol.">
        <title>Insights into the evolution of the New World diploid cottons (Gossypium, subgenus Houzingenia) based on genome sequencing.</title>
        <authorList>
            <person name="Grover C.E."/>
            <person name="Arick M.A. 2nd"/>
            <person name="Thrash A."/>
            <person name="Conover J.L."/>
            <person name="Sanders W.S."/>
            <person name="Peterson D.G."/>
            <person name="Frelichowski J.E."/>
            <person name="Scheffler J.A."/>
            <person name="Scheffler B.E."/>
            <person name="Wendel J.F."/>
        </authorList>
    </citation>
    <scope>NUCLEOTIDE SEQUENCE [LARGE SCALE GENOMIC DNA]</scope>
    <source>
        <strain evidence="2">157</strain>
        <tissue evidence="2">Leaf</tissue>
    </source>
</reference>
<proteinExistence type="predicted"/>
<evidence type="ECO:0000313" key="3">
    <source>
        <dbReference type="Proteomes" id="UP000593572"/>
    </source>
</evidence>
<sequence length="34" mass="3642">LPTKVACKLAPATGGVKKPHRSKPGTVPLREIKY</sequence>
<evidence type="ECO:0000256" key="1">
    <source>
        <dbReference type="SAM" id="MobiDB-lite"/>
    </source>
</evidence>
<feature type="non-terminal residue" evidence="2">
    <location>
        <position position="1"/>
    </location>
</feature>
<dbReference type="AlphaFoldDB" id="A0A7J8L655"/>
<evidence type="ECO:0000313" key="2">
    <source>
        <dbReference type="EMBL" id="MBA0547913.1"/>
    </source>
</evidence>
<accession>A0A7J8L655</accession>
<dbReference type="Proteomes" id="UP000593572">
    <property type="component" value="Unassembled WGS sequence"/>
</dbReference>
<name>A0A7J8L655_9ROSI</name>